<keyword evidence="5" id="KW-0539">Nucleus</keyword>
<dbReference type="GO" id="GO:0061982">
    <property type="term" value="P:meiosis I cell cycle process"/>
    <property type="evidence" value="ECO:0007669"/>
    <property type="project" value="UniProtKB-ARBA"/>
</dbReference>
<feature type="region of interest" description="Disordered" evidence="6">
    <location>
        <begin position="695"/>
        <end position="720"/>
    </location>
</feature>
<comment type="caution">
    <text evidence="8">The sequence shown here is derived from an EMBL/GenBank/DDBJ whole genome shotgun (WGS) entry which is preliminary data.</text>
</comment>
<dbReference type="GO" id="GO:0006298">
    <property type="term" value="P:mismatch repair"/>
    <property type="evidence" value="ECO:0007669"/>
    <property type="project" value="InterPro"/>
</dbReference>
<dbReference type="PROSITE" id="PS00058">
    <property type="entry name" value="DNA_MISMATCH_REPAIR_1"/>
    <property type="match status" value="1"/>
</dbReference>
<evidence type="ECO:0000256" key="2">
    <source>
        <dbReference type="ARBA" id="ARBA00006082"/>
    </source>
</evidence>
<dbReference type="EMBL" id="SEOQ01000166">
    <property type="protein sequence ID" value="TFY68327.1"/>
    <property type="molecule type" value="Genomic_DNA"/>
</dbReference>
<dbReference type="STRING" id="205917.A0A4Y9Z2W4"/>
<dbReference type="NCBIfam" id="TIGR00585">
    <property type="entry name" value="mutl"/>
    <property type="match status" value="1"/>
</dbReference>
<protein>
    <recommendedName>
        <fullName evidence="7">DNA mismatch repair protein S5 domain-containing protein</fullName>
    </recommendedName>
</protein>
<gene>
    <name evidence="8" type="ORF">EVG20_g3609</name>
</gene>
<dbReference type="InterPro" id="IPR013507">
    <property type="entry name" value="DNA_mismatch_S5_2-like"/>
</dbReference>
<sequence length="768" mass="84464">MTAKEVIEDEVVIPSEPAPIRRLEQSLINRIAAGEIIHRPSSALKELLENSLDAGATSIRVTVKEGGLRLLQIQDNGSGIQKDSLPILAHRHTTSKLSSFSDLSHLTTYGFRGEALASISHVADLSVVTKARGEQCAWRACYLDGEMVPSKPGLSAEPKPAPGNFGTTITVASLFHNTPARLSALRSSSEEYARILDVVTKYAVHNSHVAFFCKKLGGPTTDLSTPASGTTKQAISMLYGQGIAKELIALTVTPTSTMSVSRSGKRKRESANEDEEADSALEDDENTKAAWTADVQFTSANYHAKKMVFLLFINHRLVESSRIKRAIESVYTGILPKGSSPFVYLSLRLDPTTVDVNVHPTKREVHFLDEETITERVADAMQAQLAGMGERVFEYQTLLTGGLAPEPEKSGKGKEKEKERVRSAGNDDQDEESSEQSTAPKKKALPSQHKVRTSMADRTLDSMFPMASGSQAVGQIGNGSGSPGLGGEREKGKAIKESECFLTSVQMLRQRVSRGRHKQLTEILEKHKFVGVVDLERELSLVQHSTRLYLVSHGALAEELFYQLGLRQFGNLPRLQLDPPPSLRDLVTLAVDAEDSTEIAASPLSKPQIIDAIVETLTGRREMLEEYFSLVISPDGKVEALPMLFREYTPNLDKLPLFLMRLGPQVTWTSEVECFETFLRELAYFYVPGPGPLAPQDQPQLPSPSSSPPDAMGSSQPETQAAKAEKWQIEHVLFPAFRRHLVAPKSLLTRDVVQVADLPDLYRVFERC</sequence>
<evidence type="ECO:0000259" key="7">
    <source>
        <dbReference type="SMART" id="SM01340"/>
    </source>
</evidence>
<dbReference type="GO" id="GO:0032389">
    <property type="term" value="C:MutLalpha complex"/>
    <property type="evidence" value="ECO:0007669"/>
    <property type="project" value="TreeGrafter"/>
</dbReference>
<dbReference type="PANTHER" id="PTHR10073:SF12">
    <property type="entry name" value="DNA MISMATCH REPAIR PROTEIN MLH1"/>
    <property type="match status" value="1"/>
</dbReference>
<evidence type="ECO:0000256" key="3">
    <source>
        <dbReference type="ARBA" id="ARBA00022763"/>
    </source>
</evidence>
<evidence type="ECO:0000256" key="4">
    <source>
        <dbReference type="ARBA" id="ARBA00023204"/>
    </source>
</evidence>
<proteinExistence type="inferred from homology"/>
<dbReference type="FunFam" id="3.30.230.10:FF:000014">
    <property type="entry name" value="DNA mismatch repair protein Mlh1"/>
    <property type="match status" value="1"/>
</dbReference>
<dbReference type="Pfam" id="PF16413">
    <property type="entry name" value="Mlh1_C"/>
    <property type="match status" value="1"/>
</dbReference>
<accession>A0A4Y9Z2W4</accession>
<dbReference type="Pfam" id="PF01119">
    <property type="entry name" value="DNA_mis_repair"/>
    <property type="match status" value="1"/>
</dbReference>
<dbReference type="InterPro" id="IPR002099">
    <property type="entry name" value="MutL/Mlh/PMS"/>
</dbReference>
<dbReference type="GO" id="GO:0140664">
    <property type="term" value="F:ATP-dependent DNA damage sensor activity"/>
    <property type="evidence" value="ECO:0007669"/>
    <property type="project" value="InterPro"/>
</dbReference>
<dbReference type="SMART" id="SM01340">
    <property type="entry name" value="DNA_mis_repair"/>
    <property type="match status" value="1"/>
</dbReference>
<dbReference type="PANTHER" id="PTHR10073">
    <property type="entry name" value="DNA MISMATCH REPAIR PROTEIN MLH, PMS, MUTL"/>
    <property type="match status" value="1"/>
</dbReference>
<dbReference type="InterPro" id="IPR014721">
    <property type="entry name" value="Ribsml_uS5_D2-typ_fold_subgr"/>
</dbReference>
<dbReference type="Pfam" id="PF13589">
    <property type="entry name" value="HATPase_c_3"/>
    <property type="match status" value="1"/>
</dbReference>
<dbReference type="GO" id="GO:0005524">
    <property type="term" value="F:ATP binding"/>
    <property type="evidence" value="ECO:0007669"/>
    <property type="project" value="InterPro"/>
</dbReference>
<feature type="domain" description="DNA mismatch repair protein S5" evidence="7">
    <location>
        <begin position="235"/>
        <end position="386"/>
    </location>
</feature>
<name>A0A4Y9Z2W4_9AGAM</name>
<organism evidence="8 9">
    <name type="scientific">Dentipellis fragilis</name>
    <dbReference type="NCBI Taxonomy" id="205917"/>
    <lineage>
        <taxon>Eukaryota</taxon>
        <taxon>Fungi</taxon>
        <taxon>Dikarya</taxon>
        <taxon>Basidiomycota</taxon>
        <taxon>Agaricomycotina</taxon>
        <taxon>Agaricomycetes</taxon>
        <taxon>Russulales</taxon>
        <taxon>Hericiaceae</taxon>
        <taxon>Dentipellis</taxon>
    </lineage>
</organism>
<dbReference type="Gene3D" id="3.30.565.10">
    <property type="entry name" value="Histidine kinase-like ATPase, C-terminal domain"/>
    <property type="match status" value="1"/>
</dbReference>
<dbReference type="FunFam" id="3.30.565.10:FF:000109">
    <property type="entry name" value="Related to MLH1-DNA mismatch repair protein"/>
    <property type="match status" value="1"/>
</dbReference>
<dbReference type="AlphaFoldDB" id="A0A4Y9Z2W4"/>
<comment type="subcellular location">
    <subcellularLocation>
        <location evidence="1">Nucleus</location>
    </subcellularLocation>
</comment>
<feature type="compositionally biased region" description="Acidic residues" evidence="6">
    <location>
        <begin position="272"/>
        <end position="285"/>
    </location>
</feature>
<keyword evidence="4" id="KW-0234">DNA repair</keyword>
<dbReference type="InterPro" id="IPR032189">
    <property type="entry name" value="Mlh1_C"/>
</dbReference>
<dbReference type="Gene3D" id="3.30.230.10">
    <property type="match status" value="1"/>
</dbReference>
<keyword evidence="3" id="KW-0227">DNA damage</keyword>
<dbReference type="InterPro" id="IPR020568">
    <property type="entry name" value="Ribosomal_Su5_D2-typ_SF"/>
</dbReference>
<dbReference type="SUPFAM" id="SSF55874">
    <property type="entry name" value="ATPase domain of HSP90 chaperone/DNA topoisomerase II/histidine kinase"/>
    <property type="match status" value="1"/>
</dbReference>
<dbReference type="Proteomes" id="UP000298327">
    <property type="component" value="Unassembled WGS sequence"/>
</dbReference>
<feature type="region of interest" description="Disordered" evidence="6">
    <location>
        <begin position="400"/>
        <end position="453"/>
    </location>
</feature>
<dbReference type="InterPro" id="IPR014762">
    <property type="entry name" value="DNA_mismatch_repair_CS"/>
</dbReference>
<evidence type="ECO:0000256" key="5">
    <source>
        <dbReference type="ARBA" id="ARBA00023242"/>
    </source>
</evidence>
<keyword evidence="9" id="KW-1185">Reference proteome</keyword>
<feature type="compositionally biased region" description="Basic residues" evidence="6">
    <location>
        <begin position="440"/>
        <end position="452"/>
    </location>
</feature>
<evidence type="ECO:0000313" key="8">
    <source>
        <dbReference type="EMBL" id="TFY68327.1"/>
    </source>
</evidence>
<feature type="region of interest" description="Disordered" evidence="6">
    <location>
        <begin position="258"/>
        <end position="285"/>
    </location>
</feature>
<dbReference type="InterPro" id="IPR036890">
    <property type="entry name" value="HATPase_C_sf"/>
</dbReference>
<comment type="similarity">
    <text evidence="2">Belongs to the DNA mismatch repair MutL/HexB family.</text>
</comment>
<dbReference type="InterPro" id="IPR038973">
    <property type="entry name" value="MutL/Mlh/Pms-like"/>
</dbReference>
<evidence type="ECO:0000256" key="6">
    <source>
        <dbReference type="SAM" id="MobiDB-lite"/>
    </source>
</evidence>
<dbReference type="CDD" id="cd16926">
    <property type="entry name" value="HATPase_MutL-MLH-PMS-like"/>
    <property type="match status" value="1"/>
</dbReference>
<evidence type="ECO:0000313" key="9">
    <source>
        <dbReference type="Proteomes" id="UP000298327"/>
    </source>
</evidence>
<evidence type="ECO:0000256" key="1">
    <source>
        <dbReference type="ARBA" id="ARBA00004123"/>
    </source>
</evidence>
<reference evidence="8 9" key="1">
    <citation type="submission" date="2019-02" db="EMBL/GenBank/DDBJ databases">
        <title>Genome sequencing of the rare red list fungi Dentipellis fragilis.</title>
        <authorList>
            <person name="Buettner E."/>
            <person name="Kellner H."/>
        </authorList>
    </citation>
    <scope>NUCLEOTIDE SEQUENCE [LARGE SCALE GENOMIC DNA]</scope>
    <source>
        <strain evidence="8 9">DSM 105465</strain>
    </source>
</reference>
<dbReference type="GO" id="GO:0030983">
    <property type="term" value="F:mismatched DNA binding"/>
    <property type="evidence" value="ECO:0007669"/>
    <property type="project" value="InterPro"/>
</dbReference>
<dbReference type="OrthoDB" id="10263226at2759"/>
<dbReference type="GO" id="GO:0016887">
    <property type="term" value="F:ATP hydrolysis activity"/>
    <property type="evidence" value="ECO:0007669"/>
    <property type="project" value="InterPro"/>
</dbReference>
<feature type="compositionally biased region" description="Basic and acidic residues" evidence="6">
    <location>
        <begin position="406"/>
        <end position="422"/>
    </location>
</feature>
<dbReference type="SUPFAM" id="SSF54211">
    <property type="entry name" value="Ribosomal protein S5 domain 2-like"/>
    <property type="match status" value="1"/>
</dbReference>